<protein>
    <submittedName>
        <fullName evidence="1">Uncharacterized protein</fullName>
    </submittedName>
</protein>
<dbReference type="Proteomes" id="UP000749559">
    <property type="component" value="Unassembled WGS sequence"/>
</dbReference>
<comment type="caution">
    <text evidence="1">The sequence shown here is derived from an EMBL/GenBank/DDBJ whole genome shotgun (WGS) entry which is preliminary data.</text>
</comment>
<sequence length="232" mass="25094">MNETHCKMMLGILYIACSSFVFLNTDASRTRTKRSCVCPTIVGNALCDGKCDGNGTRPNGTCPLGTKCCPVKCPSGVESMCLTPIPPRFHKGRTCPRIVNYGAPKSRSPRSAEKRSASDVNIFDLQPLLVKCESTCDCPIVNRTRQLCCDSMVHGKICLNPVKKQSPGALVFYDPNLNGTRMSKPWKELWDKMLKYQGACCCGGDCIECPNENSFGGCACSSSGGDCQCTCA</sequence>
<keyword evidence="2" id="KW-1185">Reference proteome</keyword>
<dbReference type="AlphaFoldDB" id="A0A8J1Y7X9"/>
<reference evidence="1" key="1">
    <citation type="submission" date="2022-03" db="EMBL/GenBank/DDBJ databases">
        <authorList>
            <person name="Martin C."/>
        </authorList>
    </citation>
    <scope>NUCLEOTIDE SEQUENCE</scope>
</reference>
<evidence type="ECO:0000313" key="1">
    <source>
        <dbReference type="EMBL" id="CAH1780408.1"/>
    </source>
</evidence>
<name>A0A8J1Y7X9_OWEFU</name>
<proteinExistence type="predicted"/>
<gene>
    <name evidence="1" type="ORF">OFUS_LOCUS7104</name>
</gene>
<organism evidence="1 2">
    <name type="scientific">Owenia fusiformis</name>
    <name type="common">Polychaete worm</name>
    <dbReference type="NCBI Taxonomy" id="6347"/>
    <lineage>
        <taxon>Eukaryota</taxon>
        <taxon>Metazoa</taxon>
        <taxon>Spiralia</taxon>
        <taxon>Lophotrochozoa</taxon>
        <taxon>Annelida</taxon>
        <taxon>Polychaeta</taxon>
        <taxon>Sedentaria</taxon>
        <taxon>Canalipalpata</taxon>
        <taxon>Sabellida</taxon>
        <taxon>Oweniida</taxon>
        <taxon>Oweniidae</taxon>
        <taxon>Owenia</taxon>
    </lineage>
</organism>
<evidence type="ECO:0000313" key="2">
    <source>
        <dbReference type="Proteomes" id="UP000749559"/>
    </source>
</evidence>
<accession>A0A8J1Y7X9</accession>
<dbReference type="EMBL" id="CAIIXF020000003">
    <property type="protein sequence ID" value="CAH1780408.1"/>
    <property type="molecule type" value="Genomic_DNA"/>
</dbReference>